<proteinExistence type="predicted"/>
<dbReference type="AlphaFoldDB" id="A0AA41UIM4"/>
<dbReference type="Proteomes" id="UP001165341">
    <property type="component" value="Unassembled WGS sequence"/>
</dbReference>
<evidence type="ECO:0000313" key="2">
    <source>
        <dbReference type="Proteomes" id="UP001165341"/>
    </source>
</evidence>
<gene>
    <name evidence="1" type="ORF">MQH31_17960</name>
</gene>
<organism evidence="1 2">
    <name type="scientific">Cryobacterium zhongshanensis</name>
    <dbReference type="NCBI Taxonomy" id="2928153"/>
    <lineage>
        <taxon>Bacteria</taxon>
        <taxon>Bacillati</taxon>
        <taxon>Actinomycetota</taxon>
        <taxon>Actinomycetes</taxon>
        <taxon>Micrococcales</taxon>
        <taxon>Microbacteriaceae</taxon>
        <taxon>Cryobacterium</taxon>
    </lineage>
</organism>
<name>A0AA41UIM4_9MICO</name>
<comment type="caution">
    <text evidence="1">The sequence shown here is derived from an EMBL/GenBank/DDBJ whole genome shotgun (WGS) entry which is preliminary data.</text>
</comment>
<reference evidence="1" key="1">
    <citation type="submission" date="2022-03" db="EMBL/GenBank/DDBJ databases">
        <title>Cryobacterium sp. nov. strain ZS14-85, isolated from Antarctic soil.</title>
        <authorList>
            <person name="Li J."/>
            <person name="Niu G."/>
        </authorList>
    </citation>
    <scope>NUCLEOTIDE SEQUENCE</scope>
    <source>
        <strain evidence="1">ZS14-85</strain>
    </source>
</reference>
<dbReference type="RefSeq" id="WP_243013185.1">
    <property type="nucleotide sequence ID" value="NZ_JALGAR010000006.1"/>
</dbReference>
<sequence>MPVTEKNSIEEIEAARDIAETILDSAKRPADLLRVMHAKAVLRQAFPQHAVAVFARYWDQDEPRLIQLISAEDDVEDVELQDDDVATALTGDQKRAASVADRAIRLLGSDDEVWNYLDAPDEEHEDWYEFDLTLAELPDETETAD</sequence>
<dbReference type="EMBL" id="JALGAR010000006">
    <property type="protein sequence ID" value="MCI4659694.1"/>
    <property type="molecule type" value="Genomic_DNA"/>
</dbReference>
<keyword evidence="2" id="KW-1185">Reference proteome</keyword>
<accession>A0AA41UIM4</accession>
<protein>
    <submittedName>
        <fullName evidence="1">Uncharacterized protein</fullName>
    </submittedName>
</protein>
<evidence type="ECO:0000313" key="1">
    <source>
        <dbReference type="EMBL" id="MCI4659694.1"/>
    </source>
</evidence>